<dbReference type="Pfam" id="PF00512">
    <property type="entry name" value="HisKA"/>
    <property type="match status" value="1"/>
</dbReference>
<dbReference type="EMBL" id="WTVN01000052">
    <property type="protein sequence ID" value="NMG46172.1"/>
    <property type="molecule type" value="Genomic_DNA"/>
</dbReference>
<dbReference type="CDD" id="cd17546">
    <property type="entry name" value="REC_hyHK_CKI1_RcsC-like"/>
    <property type="match status" value="1"/>
</dbReference>
<keyword evidence="3 6" id="KW-0597">Phosphoprotein</keyword>
<keyword evidence="7" id="KW-0175">Coiled coil</keyword>
<feature type="transmembrane region" description="Helical" evidence="9">
    <location>
        <begin position="16"/>
        <end position="37"/>
    </location>
</feature>
<feature type="modified residue" description="Phosphohistidine" evidence="5">
    <location>
        <position position="830"/>
    </location>
</feature>
<evidence type="ECO:0000256" key="5">
    <source>
        <dbReference type="PROSITE-ProRule" id="PRU00110"/>
    </source>
</evidence>
<dbReference type="InterPro" id="IPR003661">
    <property type="entry name" value="HisK_dim/P_dom"/>
</dbReference>
<evidence type="ECO:0000259" key="10">
    <source>
        <dbReference type="PROSITE" id="PS50109"/>
    </source>
</evidence>
<feature type="domain" description="Histidine kinase" evidence="10">
    <location>
        <begin position="379"/>
        <end position="600"/>
    </location>
</feature>
<organism evidence="13 14">
    <name type="scientific">Aromatoleum toluvorans</name>
    <dbReference type="NCBI Taxonomy" id="92002"/>
    <lineage>
        <taxon>Bacteria</taxon>
        <taxon>Pseudomonadati</taxon>
        <taxon>Pseudomonadota</taxon>
        <taxon>Betaproteobacteria</taxon>
        <taxon>Rhodocyclales</taxon>
        <taxon>Rhodocyclaceae</taxon>
        <taxon>Aromatoleum</taxon>
    </lineage>
</organism>
<dbReference type="PROSITE" id="PS50109">
    <property type="entry name" value="HIS_KIN"/>
    <property type="match status" value="1"/>
</dbReference>
<dbReference type="InterPro" id="IPR003594">
    <property type="entry name" value="HATPase_dom"/>
</dbReference>
<dbReference type="Pfam" id="PF02518">
    <property type="entry name" value="HATPase_c"/>
    <property type="match status" value="1"/>
</dbReference>
<accession>A0ABX1Q375</accession>
<dbReference type="PANTHER" id="PTHR45339">
    <property type="entry name" value="HYBRID SIGNAL TRANSDUCTION HISTIDINE KINASE J"/>
    <property type="match status" value="1"/>
</dbReference>
<comment type="caution">
    <text evidence="13">The sequence shown here is derived from an EMBL/GenBank/DDBJ whole genome shotgun (WGS) entry which is preliminary data.</text>
</comment>
<keyword evidence="4" id="KW-0902">Two-component regulatory system</keyword>
<dbReference type="SMART" id="SM00073">
    <property type="entry name" value="HPT"/>
    <property type="match status" value="1"/>
</dbReference>
<gene>
    <name evidence="13" type="ORF">GPA22_20850</name>
</gene>
<comment type="catalytic activity">
    <reaction evidence="1">
        <text>ATP + protein L-histidine = ADP + protein N-phospho-L-histidine.</text>
        <dbReference type="EC" id="2.7.13.3"/>
    </reaction>
</comment>
<dbReference type="SMART" id="SM00388">
    <property type="entry name" value="HisKA"/>
    <property type="match status" value="1"/>
</dbReference>
<dbReference type="InterPro" id="IPR036890">
    <property type="entry name" value="HATPase_C_sf"/>
</dbReference>
<evidence type="ECO:0000259" key="11">
    <source>
        <dbReference type="PROSITE" id="PS50110"/>
    </source>
</evidence>
<dbReference type="Gene3D" id="3.40.50.2300">
    <property type="match status" value="1"/>
</dbReference>
<evidence type="ECO:0000256" key="8">
    <source>
        <dbReference type="SAM" id="MobiDB-lite"/>
    </source>
</evidence>
<evidence type="ECO:0000256" key="1">
    <source>
        <dbReference type="ARBA" id="ARBA00000085"/>
    </source>
</evidence>
<dbReference type="Proteomes" id="UP000623795">
    <property type="component" value="Unassembled WGS sequence"/>
</dbReference>
<dbReference type="CDD" id="cd00088">
    <property type="entry name" value="HPT"/>
    <property type="match status" value="1"/>
</dbReference>
<dbReference type="Gene3D" id="3.30.565.10">
    <property type="entry name" value="Histidine kinase-like ATPase, C-terminal domain"/>
    <property type="match status" value="1"/>
</dbReference>
<evidence type="ECO:0000259" key="12">
    <source>
        <dbReference type="PROSITE" id="PS50894"/>
    </source>
</evidence>
<evidence type="ECO:0000313" key="14">
    <source>
        <dbReference type="Proteomes" id="UP000623795"/>
    </source>
</evidence>
<dbReference type="InterPro" id="IPR004358">
    <property type="entry name" value="Sig_transdc_His_kin-like_C"/>
</dbReference>
<dbReference type="InterPro" id="IPR008207">
    <property type="entry name" value="Sig_transdc_His_kin_Hpt_dom"/>
</dbReference>
<feature type="coiled-coil region" evidence="7">
    <location>
        <begin position="317"/>
        <end position="369"/>
    </location>
</feature>
<dbReference type="Pfam" id="PF01627">
    <property type="entry name" value="Hpt"/>
    <property type="match status" value="1"/>
</dbReference>
<dbReference type="SUPFAM" id="SSF55874">
    <property type="entry name" value="ATPase domain of HSP90 chaperone/DNA topoisomerase II/histidine kinase"/>
    <property type="match status" value="1"/>
</dbReference>
<dbReference type="SMART" id="SM00448">
    <property type="entry name" value="REC"/>
    <property type="match status" value="1"/>
</dbReference>
<proteinExistence type="predicted"/>
<evidence type="ECO:0000256" key="2">
    <source>
        <dbReference type="ARBA" id="ARBA00012438"/>
    </source>
</evidence>
<dbReference type="InterPro" id="IPR001789">
    <property type="entry name" value="Sig_transdc_resp-reg_receiver"/>
</dbReference>
<name>A0ABX1Q375_9RHOO</name>
<feature type="modified residue" description="4-aspartylphosphate" evidence="6">
    <location>
        <position position="674"/>
    </location>
</feature>
<evidence type="ECO:0000313" key="13">
    <source>
        <dbReference type="EMBL" id="NMG46172.1"/>
    </source>
</evidence>
<feature type="domain" description="HPt" evidence="12">
    <location>
        <begin position="791"/>
        <end position="888"/>
    </location>
</feature>
<feature type="region of interest" description="Disordered" evidence="8">
    <location>
        <begin position="749"/>
        <end position="778"/>
    </location>
</feature>
<dbReference type="Gene3D" id="1.10.287.130">
    <property type="match status" value="1"/>
</dbReference>
<keyword evidence="14" id="KW-1185">Reference proteome</keyword>
<dbReference type="InterPro" id="IPR011006">
    <property type="entry name" value="CheY-like_superfamily"/>
</dbReference>
<dbReference type="EC" id="2.7.13.3" evidence="2"/>
<evidence type="ECO:0000256" key="7">
    <source>
        <dbReference type="SAM" id="Coils"/>
    </source>
</evidence>
<dbReference type="PANTHER" id="PTHR45339:SF3">
    <property type="entry name" value="HISTIDINE KINASE"/>
    <property type="match status" value="1"/>
</dbReference>
<feature type="domain" description="Response regulatory" evidence="11">
    <location>
        <begin position="625"/>
        <end position="741"/>
    </location>
</feature>
<dbReference type="PROSITE" id="PS50110">
    <property type="entry name" value="RESPONSE_REGULATORY"/>
    <property type="match status" value="1"/>
</dbReference>
<dbReference type="SUPFAM" id="SSF47226">
    <property type="entry name" value="Histidine-containing phosphotransfer domain, HPT domain"/>
    <property type="match status" value="1"/>
</dbReference>
<dbReference type="InterPro" id="IPR036641">
    <property type="entry name" value="HPT_dom_sf"/>
</dbReference>
<evidence type="ECO:0000256" key="4">
    <source>
        <dbReference type="ARBA" id="ARBA00023012"/>
    </source>
</evidence>
<dbReference type="PROSITE" id="PS50894">
    <property type="entry name" value="HPT"/>
    <property type="match status" value="1"/>
</dbReference>
<keyword evidence="9" id="KW-0812">Transmembrane</keyword>
<dbReference type="PRINTS" id="PR00344">
    <property type="entry name" value="BCTRLSENSOR"/>
</dbReference>
<protein>
    <recommendedName>
        <fullName evidence="2">histidine kinase</fullName>
        <ecNumber evidence="2">2.7.13.3</ecNumber>
    </recommendedName>
</protein>
<dbReference type="CDD" id="cd16922">
    <property type="entry name" value="HATPase_EvgS-ArcB-TorS-like"/>
    <property type="match status" value="1"/>
</dbReference>
<keyword evidence="9" id="KW-1133">Transmembrane helix</keyword>
<sequence>MTQKATGLAARIRQSAFLLTMSVLVLTGVGVLSLQAYNIGRSIEQAQTTTLQVLAGNFNARLVNLTETAENLSRSPLIWTALTDTTGREAYLRPFLRQYNSGNISRLALLDYRGRFIAGSANLIEESKTVADELASRVLAATGADRRPIAVDQGNAMLVAYPVVFPYTEDVIGVLFSRVDLAALLAEASGTLGEHFNVLLEREGAPEIAIRDGSVRRPHAPSVAQVVQPPRHPDLYNIRFELYSTDNPWFSPLRDTLLLLIALALPAMWLVWHFSNRLANRLTVRLDRLAGAVETPLAQGVRAIPADDSPDEIGILSRALREALDAHRQLHDNLEREVALRTQELQASRDALEHSNVRLEQALHAAEAANRAKSRFLATMSHEIRTPMNAIIGMSRLALDTRLDAQQQDYLDKIGGAADGLLHVINDVLDFSKIEAGSMEISAAPFNLHELVAKVVGQLDFGAREKGLALRVSLDEQGPMDYVGDALRIGQILLNLANNAVKFTHHGEVSLELQRLGSDADGDMLQFVVRDTGIGMTAAQVARLFQPFSQADDAITRQFGGTGLGLAISKQLAELMHGSIAVESEPGVGSRFRFALRLRPAAAAQASAAPTCKASAVSFSLAGHHVLLVEDNPLNQQVAGEFLRRLGLTVDVANNGEEAVARTRDGAYDLVLMDLHMPVMDGLEATRLIRRHFDRDALPILATTADAFSETRERCLAAGMNDHVIKPIDFRTLPDVLAHWLAVADAATGSTQPASGSGAPAPLPPPAPAAQAAAMPPDSGLGEALARIGGDAGLYRELAAMFLDQYRDSSARLHRLLSEGDLDQLRLEAHSLKGVAGNLGLSALQAQALQTEKTIRAGASDQMPEQVQALTDALDATLRLVAEHLAADARWPAQA</sequence>
<dbReference type="SUPFAM" id="SSF52172">
    <property type="entry name" value="CheY-like"/>
    <property type="match status" value="1"/>
</dbReference>
<keyword evidence="9" id="KW-0472">Membrane</keyword>
<evidence type="ECO:0000256" key="3">
    <source>
        <dbReference type="ARBA" id="ARBA00022553"/>
    </source>
</evidence>
<evidence type="ECO:0000256" key="9">
    <source>
        <dbReference type="SAM" id="Phobius"/>
    </source>
</evidence>
<dbReference type="SUPFAM" id="SSF47384">
    <property type="entry name" value="Homodimeric domain of signal transducing histidine kinase"/>
    <property type="match status" value="1"/>
</dbReference>
<dbReference type="CDD" id="cd00082">
    <property type="entry name" value="HisKA"/>
    <property type="match status" value="1"/>
</dbReference>
<dbReference type="InterPro" id="IPR005467">
    <property type="entry name" value="His_kinase_dom"/>
</dbReference>
<feature type="compositionally biased region" description="Low complexity" evidence="8">
    <location>
        <begin position="749"/>
        <end position="760"/>
    </location>
</feature>
<dbReference type="SMART" id="SM00387">
    <property type="entry name" value="HATPase_c"/>
    <property type="match status" value="1"/>
</dbReference>
<dbReference type="Gene3D" id="1.20.120.160">
    <property type="entry name" value="HPT domain"/>
    <property type="match status" value="1"/>
</dbReference>
<dbReference type="Pfam" id="PF00072">
    <property type="entry name" value="Response_reg"/>
    <property type="match status" value="1"/>
</dbReference>
<reference evidence="13 14" key="1">
    <citation type="submission" date="2019-12" db="EMBL/GenBank/DDBJ databases">
        <title>Comparative genomics gives insights into the taxonomy of the Azoarcus-Aromatoleum group and reveals separate origins of nif in the plant-associated Azoarcus and non-plant-associated Aromatoleum sub-groups.</title>
        <authorList>
            <person name="Lafos M."/>
            <person name="Maluk M."/>
            <person name="Batista M."/>
            <person name="Junghare M."/>
            <person name="Carmona M."/>
            <person name="Faoro H."/>
            <person name="Cruz L.M."/>
            <person name="Battistoni F."/>
            <person name="De Souza E."/>
            <person name="Pedrosa F."/>
            <person name="Chen W.-M."/>
            <person name="Poole P.S."/>
            <person name="Dixon R.A."/>
            <person name="James E.K."/>
        </authorList>
    </citation>
    <scope>NUCLEOTIDE SEQUENCE [LARGE SCALE GENOMIC DNA]</scope>
    <source>
        <strain evidence="13 14">Td21</strain>
    </source>
</reference>
<dbReference type="RefSeq" id="WP_169258003.1">
    <property type="nucleotide sequence ID" value="NZ_WTVN01000052.1"/>
</dbReference>
<dbReference type="InterPro" id="IPR036097">
    <property type="entry name" value="HisK_dim/P_sf"/>
</dbReference>
<evidence type="ECO:0000256" key="6">
    <source>
        <dbReference type="PROSITE-ProRule" id="PRU00169"/>
    </source>
</evidence>